<organism evidence="1">
    <name type="scientific">bioreactor metagenome</name>
    <dbReference type="NCBI Taxonomy" id="1076179"/>
    <lineage>
        <taxon>unclassified sequences</taxon>
        <taxon>metagenomes</taxon>
        <taxon>ecological metagenomes</taxon>
    </lineage>
</organism>
<name>A0A645J919_9ZZZZ</name>
<gene>
    <name evidence="1" type="ORF">SDC9_203687</name>
</gene>
<comment type="caution">
    <text evidence="1">The sequence shown here is derived from an EMBL/GenBank/DDBJ whole genome shotgun (WGS) entry which is preliminary data.</text>
</comment>
<dbReference type="EMBL" id="VSSQ01125862">
    <property type="protein sequence ID" value="MPN56003.1"/>
    <property type="molecule type" value="Genomic_DNA"/>
</dbReference>
<protein>
    <submittedName>
        <fullName evidence="1">Uncharacterized protein</fullName>
    </submittedName>
</protein>
<reference evidence="1" key="1">
    <citation type="submission" date="2019-08" db="EMBL/GenBank/DDBJ databases">
        <authorList>
            <person name="Kucharzyk K."/>
            <person name="Murdoch R.W."/>
            <person name="Higgins S."/>
            <person name="Loffler F."/>
        </authorList>
    </citation>
    <scope>NUCLEOTIDE SEQUENCE</scope>
</reference>
<proteinExistence type="predicted"/>
<accession>A0A645J919</accession>
<evidence type="ECO:0000313" key="1">
    <source>
        <dbReference type="EMBL" id="MPN56003.1"/>
    </source>
</evidence>
<sequence length="136" mass="15518">MCPNRPCGLKWQQTSAPCSMHQTEKLRSNFFKRPSKSTLLLLLGCPPGWRKTWLKDLRSSTFRWYTGVQYARPTAWSGLTKGSAEGPKSWESFQMRPRVSGWSPPCSWRSVRSGRSANTIVPASHSNVKEQWVFLA</sequence>
<dbReference type="AlphaFoldDB" id="A0A645J919"/>